<keyword evidence="1" id="KW-1133">Transmembrane helix</keyword>
<sequence>MSTDKNKAPVVISISPTRIATSSIEPNGSDTWHSRFVRPIVSATVMAGITWVASSTASLVDTSASFWIGIAGMLATGMILYRQLLRSGLVPNRIVGGALVLVTTPLPVAFSIAPFLQVSPTLLAAISAGMAVGWLGHALGLLKKGDVPCTTAA</sequence>
<gene>
    <name evidence="2" type="ORF">HG421_17150</name>
</gene>
<keyword evidence="1" id="KW-0812">Transmembrane</keyword>
<feature type="transmembrane region" description="Helical" evidence="1">
    <location>
        <begin position="122"/>
        <end position="142"/>
    </location>
</feature>
<reference evidence="2 3" key="2">
    <citation type="submission" date="2020-04" db="EMBL/GenBank/DDBJ databases">
        <authorList>
            <person name="Fomenkov A."/>
            <person name="Anton B.P."/>
            <person name="Roberts R.J."/>
        </authorList>
    </citation>
    <scope>NUCLEOTIDE SEQUENCE [LARGE SCALE GENOMIC DNA]</scope>
    <source>
        <strain evidence="2 3">NEB122</strain>
    </source>
</reference>
<dbReference type="AlphaFoldDB" id="A0A7Z2VD31"/>
<dbReference type="RefSeq" id="WP_169707408.1">
    <property type="nucleotide sequence ID" value="NZ_CP051651.1"/>
</dbReference>
<evidence type="ECO:0000313" key="2">
    <source>
        <dbReference type="EMBL" id="QJD69260.1"/>
    </source>
</evidence>
<protein>
    <submittedName>
        <fullName evidence="2">Uncharacterized protein</fullName>
    </submittedName>
</protein>
<dbReference type="Proteomes" id="UP000503498">
    <property type="component" value="Chromosome"/>
</dbReference>
<organism evidence="2 3">
    <name type="scientific">Xanthomonas campestris pv. badrii</name>
    <dbReference type="NCBI Taxonomy" id="149696"/>
    <lineage>
        <taxon>Bacteria</taxon>
        <taxon>Pseudomonadati</taxon>
        <taxon>Pseudomonadota</taxon>
        <taxon>Gammaproteobacteria</taxon>
        <taxon>Lysobacterales</taxon>
        <taxon>Lysobacteraceae</taxon>
        <taxon>Xanthomonas</taxon>
    </lineage>
</organism>
<feature type="transmembrane region" description="Helical" evidence="1">
    <location>
        <begin position="94"/>
        <end position="116"/>
    </location>
</feature>
<name>A0A7Z2VD31_XANCA</name>
<proteinExistence type="predicted"/>
<feature type="transmembrane region" description="Helical" evidence="1">
    <location>
        <begin position="36"/>
        <end position="53"/>
    </location>
</feature>
<accession>A0A7Z2VD31</accession>
<feature type="transmembrane region" description="Helical" evidence="1">
    <location>
        <begin position="65"/>
        <end position="82"/>
    </location>
</feature>
<evidence type="ECO:0000313" key="3">
    <source>
        <dbReference type="Proteomes" id="UP000503498"/>
    </source>
</evidence>
<reference evidence="2 3" key="1">
    <citation type="submission" date="2020-04" db="EMBL/GenBank/DDBJ databases">
        <title>Genome-Wide Identification of 5-Methylcytosine Sites in Bacterial Genomes By High-Throughput Sequencing of MspJI Restriction Fragments.</title>
        <authorList>
            <person name="Wu V."/>
        </authorList>
    </citation>
    <scope>NUCLEOTIDE SEQUENCE [LARGE SCALE GENOMIC DNA]</scope>
    <source>
        <strain evidence="2 3">NEB122</strain>
    </source>
</reference>
<dbReference type="EMBL" id="CP051651">
    <property type="protein sequence ID" value="QJD69260.1"/>
    <property type="molecule type" value="Genomic_DNA"/>
</dbReference>
<evidence type="ECO:0000256" key="1">
    <source>
        <dbReference type="SAM" id="Phobius"/>
    </source>
</evidence>
<keyword evidence="1" id="KW-0472">Membrane</keyword>